<keyword evidence="2" id="KW-0175">Coiled coil</keyword>
<evidence type="ECO:0000256" key="2">
    <source>
        <dbReference type="SAM" id="Coils"/>
    </source>
</evidence>
<dbReference type="InterPro" id="IPR009053">
    <property type="entry name" value="Prefoldin"/>
</dbReference>
<dbReference type="SUPFAM" id="SSF46579">
    <property type="entry name" value="Prefoldin"/>
    <property type="match status" value="1"/>
</dbReference>
<protein>
    <submittedName>
        <fullName evidence="3">Protein UXT-like</fullName>
    </submittedName>
</protein>
<dbReference type="AlphaFoldDB" id="A0A6F9DX89"/>
<accession>A0A6F9DX89</accession>
<dbReference type="Gene3D" id="1.10.287.370">
    <property type="match status" value="1"/>
</dbReference>
<gene>
    <name evidence="3" type="primary">Uxt</name>
</gene>
<dbReference type="PRINTS" id="PR01502">
    <property type="entry name" value="UXTPROTEIN"/>
</dbReference>
<evidence type="ECO:0000256" key="1">
    <source>
        <dbReference type="ARBA" id="ARBA00007666"/>
    </source>
</evidence>
<proteinExistence type="evidence at transcript level"/>
<dbReference type="PANTHER" id="PTHR13345">
    <property type="entry name" value="MEDIATOR OF RNA POLYMERASE II TRANSCRIPTION SUBUNIT 10"/>
    <property type="match status" value="1"/>
</dbReference>
<dbReference type="GO" id="GO:0045944">
    <property type="term" value="P:positive regulation of transcription by RNA polymerase II"/>
    <property type="evidence" value="ECO:0007669"/>
    <property type="project" value="TreeGrafter"/>
</dbReference>
<dbReference type="Pfam" id="PF02996">
    <property type="entry name" value="Prefoldin"/>
    <property type="match status" value="1"/>
</dbReference>
<comment type="similarity">
    <text evidence="1">Belongs to the UXT family.</text>
</comment>
<dbReference type="PANTHER" id="PTHR13345:SF9">
    <property type="entry name" value="PROTEIN UXT"/>
    <property type="match status" value="1"/>
</dbReference>
<dbReference type="InterPro" id="IPR004127">
    <property type="entry name" value="Prefoldin_subunit_alpha"/>
</dbReference>
<dbReference type="GO" id="GO:0003714">
    <property type="term" value="F:transcription corepressor activity"/>
    <property type="evidence" value="ECO:0007669"/>
    <property type="project" value="InterPro"/>
</dbReference>
<dbReference type="GO" id="GO:0016592">
    <property type="term" value="C:mediator complex"/>
    <property type="evidence" value="ECO:0007669"/>
    <property type="project" value="TreeGrafter"/>
</dbReference>
<dbReference type="InterPro" id="IPR003994">
    <property type="entry name" value="UXT"/>
</dbReference>
<name>A0A6F9DX89_9ASCI</name>
<organism evidence="3">
    <name type="scientific">Phallusia mammillata</name>
    <dbReference type="NCBI Taxonomy" id="59560"/>
    <lineage>
        <taxon>Eukaryota</taxon>
        <taxon>Metazoa</taxon>
        <taxon>Chordata</taxon>
        <taxon>Tunicata</taxon>
        <taxon>Ascidiacea</taxon>
        <taxon>Phlebobranchia</taxon>
        <taxon>Ascidiidae</taxon>
        <taxon>Phallusia</taxon>
    </lineage>
</organism>
<reference evidence="3" key="1">
    <citation type="submission" date="2020-04" db="EMBL/GenBank/DDBJ databases">
        <authorList>
            <person name="Neveu A P."/>
        </authorList>
    </citation>
    <scope>NUCLEOTIDE SEQUENCE</scope>
    <source>
        <tissue evidence="3">Whole embryo</tissue>
    </source>
</reference>
<sequence length="142" mass="16326">MSEVPKKVVKYEQFLNERLRGDLANLTQQRDKYYEEIAQYLQLQTIIERQLIDHTGPLKTQVDLGNNFYAQAVVPDTSMICIAVGYGFFVEFTPKEALKFIEQKNKRLNDKVDVLTKSMTLVRANIRMVLEGLKELQGVPAS</sequence>
<dbReference type="EMBL" id="LR791724">
    <property type="protein sequence ID" value="CAB3267586.1"/>
    <property type="molecule type" value="mRNA"/>
</dbReference>
<dbReference type="GO" id="GO:0000122">
    <property type="term" value="P:negative regulation of transcription by RNA polymerase II"/>
    <property type="evidence" value="ECO:0007669"/>
    <property type="project" value="InterPro"/>
</dbReference>
<feature type="coiled-coil region" evidence="2">
    <location>
        <begin position="16"/>
        <end position="43"/>
    </location>
</feature>
<evidence type="ECO:0000313" key="3">
    <source>
        <dbReference type="EMBL" id="CAB3267586.1"/>
    </source>
</evidence>
<dbReference type="CDD" id="cd23158">
    <property type="entry name" value="Prefoldin_UXT"/>
    <property type="match status" value="1"/>
</dbReference>